<dbReference type="AlphaFoldDB" id="A0A485M0Q6"/>
<dbReference type="PANTHER" id="PTHR35271">
    <property type="entry name" value="ABC TRANSPORTER, SUBSTRATE-BINDING LIPOPROTEIN-RELATED"/>
    <property type="match status" value="1"/>
</dbReference>
<proteinExistence type="predicted"/>
<dbReference type="InterPro" id="IPR007487">
    <property type="entry name" value="ABC_transpt-TYRBP-like"/>
</dbReference>
<dbReference type="Gene3D" id="3.40.50.2300">
    <property type="match status" value="2"/>
</dbReference>
<dbReference type="Pfam" id="PF04392">
    <property type="entry name" value="ABC_sub_bind"/>
    <property type="match status" value="1"/>
</dbReference>
<gene>
    <name evidence="1" type="ORF">SCFA_420009</name>
</gene>
<reference evidence="1" key="1">
    <citation type="submission" date="2019-03" db="EMBL/GenBank/DDBJ databases">
        <authorList>
            <person name="Hao L."/>
        </authorList>
    </citation>
    <scope>NUCLEOTIDE SEQUENCE</scope>
</reference>
<dbReference type="SUPFAM" id="SSF53822">
    <property type="entry name" value="Periplasmic binding protein-like I"/>
    <property type="match status" value="1"/>
</dbReference>
<name>A0A485M0Q6_9ZZZZ</name>
<evidence type="ECO:0000313" key="1">
    <source>
        <dbReference type="EMBL" id="VFU15532.1"/>
    </source>
</evidence>
<sequence>MNKFITGTLSVLIVIFVAVACFAQERTYKIEVLQVTNIEPFGMAYEGFLKSLAENGIVEGKNLTVNRRIIDFDVEKGGLWKKVGVLLEIKNTASKIVDARPDLVLTIGTPATKYAKDKIIGAGIPLVFTAIAIPEAAGCASLTTAGPGFTGSTLYMDMGAALKIARLAFPNIKTVGIVHTDDDNALAQAQQAKAAGPSEGFTFITKEVSKNEKFTPAGEELISKGAEAFAVLLDSYYGMRNYEPCHELVDMSLKYKVPAFSLVHMKVPGAILYVGAEFPHVGSLAGTQASQILLKGSNPGDLPILRQEDLTIMVDTSRLKELQIELPIEILQLAKAVE</sequence>
<dbReference type="InterPro" id="IPR028082">
    <property type="entry name" value="Peripla_BP_I"/>
</dbReference>
<organism evidence="1">
    <name type="scientific">anaerobic digester metagenome</name>
    <dbReference type="NCBI Taxonomy" id="1263854"/>
    <lineage>
        <taxon>unclassified sequences</taxon>
        <taxon>metagenomes</taxon>
        <taxon>ecological metagenomes</taxon>
    </lineage>
</organism>
<dbReference type="PROSITE" id="PS51257">
    <property type="entry name" value="PROKAR_LIPOPROTEIN"/>
    <property type="match status" value="1"/>
</dbReference>
<accession>A0A485M0Q6</accession>
<dbReference type="PANTHER" id="PTHR35271:SF1">
    <property type="entry name" value="ABC TRANSPORTER, SUBSTRATE-BINDING LIPOPROTEIN"/>
    <property type="match status" value="1"/>
</dbReference>
<protein>
    <submittedName>
        <fullName evidence="1">ABC transporter substrate binding protein</fullName>
    </submittedName>
</protein>
<dbReference type="EMBL" id="CAADRM010000106">
    <property type="protein sequence ID" value="VFU15532.1"/>
    <property type="molecule type" value="Genomic_DNA"/>
</dbReference>